<evidence type="ECO:0000313" key="4">
    <source>
        <dbReference type="EMBL" id="TCN43656.1"/>
    </source>
</evidence>
<dbReference type="GO" id="GO:0003700">
    <property type="term" value="F:DNA-binding transcription factor activity"/>
    <property type="evidence" value="ECO:0007669"/>
    <property type="project" value="TreeGrafter"/>
</dbReference>
<dbReference type="EMBL" id="SLVX01000009">
    <property type="protein sequence ID" value="TCN43656.1"/>
    <property type="molecule type" value="Genomic_DNA"/>
</dbReference>
<protein>
    <submittedName>
        <fullName evidence="4">TetR family transcriptional regulator</fullName>
    </submittedName>
</protein>
<dbReference type="GO" id="GO:0000976">
    <property type="term" value="F:transcription cis-regulatory region binding"/>
    <property type="evidence" value="ECO:0007669"/>
    <property type="project" value="TreeGrafter"/>
</dbReference>
<keyword evidence="1 2" id="KW-0238">DNA-binding</keyword>
<dbReference type="InterPro" id="IPR050109">
    <property type="entry name" value="HTH-type_TetR-like_transc_reg"/>
</dbReference>
<reference evidence="4 5" key="1">
    <citation type="submission" date="2019-03" db="EMBL/GenBank/DDBJ databases">
        <title>Genomic Encyclopedia of Type Strains, Phase IV (KMG-IV): sequencing the most valuable type-strain genomes for metagenomic binning, comparative biology and taxonomic classification.</title>
        <authorList>
            <person name="Goeker M."/>
        </authorList>
    </citation>
    <scope>NUCLEOTIDE SEQUENCE [LARGE SCALE GENOMIC DNA]</scope>
    <source>
        <strain evidence="4 5">DSM 18401</strain>
    </source>
</reference>
<evidence type="ECO:0000256" key="1">
    <source>
        <dbReference type="ARBA" id="ARBA00023125"/>
    </source>
</evidence>
<dbReference type="PROSITE" id="PS50977">
    <property type="entry name" value="HTH_TETR_2"/>
    <property type="match status" value="1"/>
</dbReference>
<evidence type="ECO:0000259" key="3">
    <source>
        <dbReference type="PROSITE" id="PS50977"/>
    </source>
</evidence>
<dbReference type="PANTHER" id="PTHR30055">
    <property type="entry name" value="HTH-TYPE TRANSCRIPTIONAL REGULATOR RUTR"/>
    <property type="match status" value="1"/>
</dbReference>
<keyword evidence="5" id="KW-1185">Reference proteome</keyword>
<name>A0A4R2CRN2_SHIGR</name>
<dbReference type="Pfam" id="PF00440">
    <property type="entry name" value="TetR_N"/>
    <property type="match status" value="1"/>
</dbReference>
<dbReference type="SUPFAM" id="SSF46689">
    <property type="entry name" value="Homeodomain-like"/>
    <property type="match status" value="1"/>
</dbReference>
<evidence type="ECO:0000313" key="5">
    <source>
        <dbReference type="Proteomes" id="UP000295351"/>
    </source>
</evidence>
<dbReference type="InterPro" id="IPR001647">
    <property type="entry name" value="HTH_TetR"/>
</dbReference>
<dbReference type="Proteomes" id="UP000295351">
    <property type="component" value="Unassembled WGS sequence"/>
</dbReference>
<dbReference type="Gene3D" id="1.10.357.10">
    <property type="entry name" value="Tetracycline Repressor, domain 2"/>
    <property type="match status" value="1"/>
</dbReference>
<dbReference type="InterPro" id="IPR009057">
    <property type="entry name" value="Homeodomain-like_sf"/>
</dbReference>
<feature type="DNA-binding region" description="H-T-H motif" evidence="2">
    <location>
        <begin position="35"/>
        <end position="54"/>
    </location>
</feature>
<dbReference type="PANTHER" id="PTHR30055:SF226">
    <property type="entry name" value="HTH-TYPE TRANSCRIPTIONAL REGULATOR PKSA"/>
    <property type="match status" value="1"/>
</dbReference>
<comment type="caution">
    <text evidence="4">The sequence shown here is derived from an EMBL/GenBank/DDBJ whole genome shotgun (WGS) entry which is preliminary data.</text>
</comment>
<gene>
    <name evidence="4" type="ORF">EV665_10941</name>
</gene>
<accession>A0A4R2CRN2</accession>
<organism evidence="4 5">
    <name type="scientific">Shinella granuli</name>
    <dbReference type="NCBI Taxonomy" id="323621"/>
    <lineage>
        <taxon>Bacteria</taxon>
        <taxon>Pseudomonadati</taxon>
        <taxon>Pseudomonadota</taxon>
        <taxon>Alphaproteobacteria</taxon>
        <taxon>Hyphomicrobiales</taxon>
        <taxon>Rhizobiaceae</taxon>
        <taxon>Shinella</taxon>
    </lineage>
</organism>
<dbReference type="SUPFAM" id="SSF48498">
    <property type="entry name" value="Tetracyclin repressor-like, C-terminal domain"/>
    <property type="match status" value="1"/>
</dbReference>
<feature type="domain" description="HTH tetR-type" evidence="3">
    <location>
        <begin position="12"/>
        <end position="72"/>
    </location>
</feature>
<dbReference type="AlphaFoldDB" id="A0A4R2CRN2"/>
<proteinExistence type="predicted"/>
<dbReference type="PRINTS" id="PR00455">
    <property type="entry name" value="HTHTETR"/>
</dbReference>
<evidence type="ECO:0000256" key="2">
    <source>
        <dbReference type="PROSITE-ProRule" id="PRU00335"/>
    </source>
</evidence>
<dbReference type="InterPro" id="IPR036271">
    <property type="entry name" value="Tet_transcr_reg_TetR-rel_C_sf"/>
</dbReference>
<sequence>MALMGLRERQKASRRERILEVAKARFQTDGYAPTTIEMIARDADVSAVTVYNYFDTKAGLLLALVSESDQLLIRQLKAMIAREPTDIIDAVATFGQILRRHAMRYLEKSTWREVLSASIQEGSSDFGRTYLELDRVLIELMRAMIVTFQKRGLILESVDSEALADCLFSLQNIRFFKFIADDNSDDEDIDRRLRTDLAALRGLFSAK</sequence>